<gene>
    <name evidence="2" type="ORF">A2382_04095</name>
</gene>
<dbReference type="EMBL" id="MGHY01000030">
    <property type="protein sequence ID" value="OGM78720.1"/>
    <property type="molecule type" value="Genomic_DNA"/>
</dbReference>
<evidence type="ECO:0000313" key="2">
    <source>
        <dbReference type="EMBL" id="OGM78720.1"/>
    </source>
</evidence>
<protein>
    <submittedName>
        <fullName evidence="2">Uncharacterized protein</fullName>
    </submittedName>
</protein>
<name>A0A1F8CQZ5_9BACT</name>
<keyword evidence="1" id="KW-1133">Transmembrane helix</keyword>
<keyword evidence="1" id="KW-0472">Membrane</keyword>
<dbReference type="Proteomes" id="UP000178999">
    <property type="component" value="Unassembled WGS sequence"/>
</dbReference>
<sequence>MNEKRFAWLFIIAEVLLVVVGTSIVIYTQHTPLLYFVAAGVWINWLLIRFGHWKKMLSEADRNVFSKQYHNSLRYQ</sequence>
<evidence type="ECO:0000313" key="3">
    <source>
        <dbReference type="Proteomes" id="UP000178999"/>
    </source>
</evidence>
<dbReference type="STRING" id="1802538.A2382_04095"/>
<dbReference type="AlphaFoldDB" id="A0A1F8CQZ5"/>
<organism evidence="2 3">
    <name type="scientific">Candidatus Woesebacteria bacterium RIFOXYB1_FULL_38_16</name>
    <dbReference type="NCBI Taxonomy" id="1802538"/>
    <lineage>
        <taxon>Bacteria</taxon>
        <taxon>Candidatus Woeseibacteriota</taxon>
    </lineage>
</organism>
<reference evidence="2 3" key="1">
    <citation type="journal article" date="2016" name="Nat. Commun.">
        <title>Thousands of microbial genomes shed light on interconnected biogeochemical processes in an aquifer system.</title>
        <authorList>
            <person name="Anantharaman K."/>
            <person name="Brown C.T."/>
            <person name="Hug L.A."/>
            <person name="Sharon I."/>
            <person name="Castelle C.J."/>
            <person name="Probst A.J."/>
            <person name="Thomas B.C."/>
            <person name="Singh A."/>
            <person name="Wilkins M.J."/>
            <person name="Karaoz U."/>
            <person name="Brodie E.L."/>
            <person name="Williams K.H."/>
            <person name="Hubbard S.S."/>
            <person name="Banfield J.F."/>
        </authorList>
    </citation>
    <scope>NUCLEOTIDE SEQUENCE [LARGE SCALE GENOMIC DNA]</scope>
</reference>
<keyword evidence="1" id="KW-0812">Transmembrane</keyword>
<feature type="transmembrane region" description="Helical" evidence="1">
    <location>
        <begin position="33"/>
        <end position="52"/>
    </location>
</feature>
<feature type="transmembrane region" description="Helical" evidence="1">
    <location>
        <begin position="7"/>
        <end position="27"/>
    </location>
</feature>
<comment type="caution">
    <text evidence="2">The sequence shown here is derived from an EMBL/GenBank/DDBJ whole genome shotgun (WGS) entry which is preliminary data.</text>
</comment>
<evidence type="ECO:0000256" key="1">
    <source>
        <dbReference type="SAM" id="Phobius"/>
    </source>
</evidence>
<proteinExistence type="predicted"/>
<accession>A0A1F8CQZ5</accession>